<dbReference type="SMART" id="SM00387">
    <property type="entry name" value="HATPase_c"/>
    <property type="match status" value="1"/>
</dbReference>
<evidence type="ECO:0000256" key="8">
    <source>
        <dbReference type="ARBA" id="ARBA00023012"/>
    </source>
</evidence>
<keyword evidence="9" id="KW-0802">TPR repeat</keyword>
<evidence type="ECO:0000313" key="15">
    <source>
        <dbReference type="Proteomes" id="UP000199312"/>
    </source>
</evidence>
<keyword evidence="11" id="KW-0472">Membrane</keyword>
<proteinExistence type="predicted"/>
<evidence type="ECO:0000256" key="3">
    <source>
        <dbReference type="ARBA" id="ARBA00022553"/>
    </source>
</evidence>
<accession>A0A1I6RJ33</accession>
<keyword evidence="3" id="KW-0597">Phosphoprotein</keyword>
<dbReference type="GO" id="GO:0000155">
    <property type="term" value="F:phosphorelay sensor kinase activity"/>
    <property type="evidence" value="ECO:0007669"/>
    <property type="project" value="InterPro"/>
</dbReference>
<organism evidence="14 15">
    <name type="scientific">Lutibacter maritimus</name>
    <dbReference type="NCBI Taxonomy" id="593133"/>
    <lineage>
        <taxon>Bacteria</taxon>
        <taxon>Pseudomonadati</taxon>
        <taxon>Bacteroidota</taxon>
        <taxon>Flavobacteriia</taxon>
        <taxon>Flavobacteriales</taxon>
        <taxon>Flavobacteriaceae</taxon>
        <taxon>Lutibacter</taxon>
    </lineage>
</organism>
<dbReference type="SMART" id="SM00028">
    <property type="entry name" value="TPR"/>
    <property type="match status" value="6"/>
</dbReference>
<feature type="repeat" description="TPR" evidence="9">
    <location>
        <begin position="199"/>
        <end position="232"/>
    </location>
</feature>
<evidence type="ECO:0000256" key="11">
    <source>
        <dbReference type="SAM" id="Phobius"/>
    </source>
</evidence>
<dbReference type="PANTHER" id="PTHR24421">
    <property type="entry name" value="NITRATE/NITRITE SENSOR PROTEIN NARX-RELATED"/>
    <property type="match status" value="1"/>
</dbReference>
<feature type="chain" id="PRO_5011442388" description="histidine kinase" evidence="12">
    <location>
        <begin position="19"/>
        <end position="648"/>
    </location>
</feature>
<evidence type="ECO:0000256" key="7">
    <source>
        <dbReference type="ARBA" id="ARBA00022840"/>
    </source>
</evidence>
<comment type="catalytic activity">
    <reaction evidence="1">
        <text>ATP + protein L-histidine = ADP + protein N-phospho-L-histidine.</text>
        <dbReference type="EC" id="2.7.13.3"/>
    </reaction>
</comment>
<reference evidence="15" key="1">
    <citation type="submission" date="2016-10" db="EMBL/GenBank/DDBJ databases">
        <authorList>
            <person name="Varghese N."/>
            <person name="Submissions S."/>
        </authorList>
    </citation>
    <scope>NUCLEOTIDE SEQUENCE [LARGE SCALE GENOMIC DNA]</scope>
    <source>
        <strain evidence="15">DSM 24450</strain>
    </source>
</reference>
<keyword evidence="6 14" id="KW-0418">Kinase</keyword>
<dbReference type="InterPro" id="IPR019734">
    <property type="entry name" value="TPR_rpt"/>
</dbReference>
<dbReference type="CDD" id="cd16917">
    <property type="entry name" value="HATPase_UhpB-NarQ-NarX-like"/>
    <property type="match status" value="1"/>
</dbReference>
<dbReference type="InterPro" id="IPR011990">
    <property type="entry name" value="TPR-like_helical_dom_sf"/>
</dbReference>
<dbReference type="PROSITE" id="PS50109">
    <property type="entry name" value="HIS_KIN"/>
    <property type="match status" value="1"/>
</dbReference>
<dbReference type="SUPFAM" id="SSF55874">
    <property type="entry name" value="ATPase domain of HSP90 chaperone/DNA topoisomerase II/histidine kinase"/>
    <property type="match status" value="1"/>
</dbReference>
<feature type="transmembrane region" description="Helical" evidence="11">
    <location>
        <begin position="396"/>
        <end position="416"/>
    </location>
</feature>
<evidence type="ECO:0000256" key="6">
    <source>
        <dbReference type="ARBA" id="ARBA00022777"/>
    </source>
</evidence>
<evidence type="ECO:0000256" key="12">
    <source>
        <dbReference type="SAM" id="SignalP"/>
    </source>
</evidence>
<dbReference type="Pfam" id="PF02518">
    <property type="entry name" value="HATPase_c"/>
    <property type="match status" value="1"/>
</dbReference>
<dbReference type="InterPro" id="IPR011712">
    <property type="entry name" value="Sig_transdc_His_kin_sub3_dim/P"/>
</dbReference>
<keyword evidence="4" id="KW-0808">Transferase</keyword>
<evidence type="ECO:0000313" key="14">
    <source>
        <dbReference type="EMBL" id="SFS64749.1"/>
    </source>
</evidence>
<dbReference type="Pfam" id="PF07730">
    <property type="entry name" value="HisKA_3"/>
    <property type="match status" value="1"/>
</dbReference>
<keyword evidence="5" id="KW-0547">Nucleotide-binding</keyword>
<keyword evidence="11" id="KW-0812">Transmembrane</keyword>
<evidence type="ECO:0000256" key="1">
    <source>
        <dbReference type="ARBA" id="ARBA00000085"/>
    </source>
</evidence>
<dbReference type="GO" id="GO:0005524">
    <property type="term" value="F:ATP binding"/>
    <property type="evidence" value="ECO:0007669"/>
    <property type="project" value="UniProtKB-KW"/>
</dbReference>
<feature type="repeat" description="TPR" evidence="9">
    <location>
        <begin position="279"/>
        <end position="312"/>
    </location>
</feature>
<dbReference type="EMBL" id="FOZP01000006">
    <property type="protein sequence ID" value="SFS64749.1"/>
    <property type="molecule type" value="Genomic_DNA"/>
</dbReference>
<evidence type="ECO:0000259" key="13">
    <source>
        <dbReference type="PROSITE" id="PS50109"/>
    </source>
</evidence>
<keyword evidence="11" id="KW-1133">Transmembrane helix</keyword>
<protein>
    <recommendedName>
        <fullName evidence="2">histidine kinase</fullName>
        <ecNumber evidence="2">2.7.13.3</ecNumber>
    </recommendedName>
</protein>
<dbReference type="PANTHER" id="PTHR24421:SF10">
    <property type="entry name" value="NITRATE_NITRITE SENSOR PROTEIN NARQ"/>
    <property type="match status" value="1"/>
</dbReference>
<dbReference type="InterPro" id="IPR003594">
    <property type="entry name" value="HATPase_dom"/>
</dbReference>
<evidence type="ECO:0000256" key="2">
    <source>
        <dbReference type="ARBA" id="ARBA00012438"/>
    </source>
</evidence>
<dbReference type="Pfam" id="PF13424">
    <property type="entry name" value="TPR_12"/>
    <property type="match status" value="3"/>
</dbReference>
<keyword evidence="15" id="KW-1185">Reference proteome</keyword>
<evidence type="ECO:0000256" key="9">
    <source>
        <dbReference type="PROSITE-ProRule" id="PRU00339"/>
    </source>
</evidence>
<dbReference type="InterPro" id="IPR036890">
    <property type="entry name" value="HATPase_C_sf"/>
</dbReference>
<name>A0A1I6RJ33_9FLAO</name>
<dbReference type="OrthoDB" id="9778366at2"/>
<dbReference type="Proteomes" id="UP000199312">
    <property type="component" value="Unassembled WGS sequence"/>
</dbReference>
<dbReference type="InterPro" id="IPR005467">
    <property type="entry name" value="His_kinase_dom"/>
</dbReference>
<evidence type="ECO:0000256" key="4">
    <source>
        <dbReference type="ARBA" id="ARBA00022679"/>
    </source>
</evidence>
<dbReference type="RefSeq" id="WP_090227422.1">
    <property type="nucleotide sequence ID" value="NZ_FOZP01000006.1"/>
</dbReference>
<feature type="domain" description="Histidine kinase" evidence="13">
    <location>
        <begin position="451"/>
        <end position="644"/>
    </location>
</feature>
<dbReference type="STRING" id="593133.SAMN04488006_2527"/>
<dbReference type="Gene3D" id="1.25.40.10">
    <property type="entry name" value="Tetratricopeptide repeat domain"/>
    <property type="match status" value="2"/>
</dbReference>
<dbReference type="PROSITE" id="PS50005">
    <property type="entry name" value="TPR"/>
    <property type="match status" value="4"/>
</dbReference>
<evidence type="ECO:0000256" key="10">
    <source>
        <dbReference type="SAM" id="Coils"/>
    </source>
</evidence>
<keyword evidence="12" id="KW-0732">Signal</keyword>
<feature type="repeat" description="TPR" evidence="9">
    <location>
        <begin position="79"/>
        <end position="112"/>
    </location>
</feature>
<sequence length="648" mass="74100">MKLKLATLFSIVFLSASAQNNVIDSLKLLLKTQISDSTKVKVLGDLCWYYSGISTDSAFYFGNAALDLSKKTKNLNGEAQAYNDFGIIHYKLSNFDTSISFYKKALLIRIKNKDSAGVGSLYNKMGISYQRIFKMDSAIYFNTKALEIFEKLKNIQYVALIKNNIANIYFNLKQYEKALTEHLEVAEIRTRINDEYGLVHSYTNIGNSYLYLKDTVQSLTYYKKGIEVGEKNNYEQELSALYNNYGGVLKDQNKYVEALKMFDKSLKLRKKLNDSYGISSVALNMGDLYLQTGKINNAELKFREALYLANKTNANELKMNSYKSLLYLFAHKNNSDSVIHYQKLYSVMQDSMFNSRVTKEIAEIQEKYDTAQREKEISQQKEQLLKSELEIKNKNLYALLLGSGLLVFSIISFGLYKRQQHKKREYLNQLQLKEAQTYSKLQDQRLRISRDLHDNIGSQLTFIISSIDNLKFLTDATNEKLKNKLAEINQFASATIGQLRDTIWAMNKNEISYQDLQSRLLTFIEKAKTVATTIQFHFTSNIQSSNIVFSSIKGMNIFRVFQEAINNTIKYAEATEINILISETDDHINFEIHDNGKGFDINTINLGNGLENMQRRILEVGGKITVTSAPNNGTSIKIICPKNKTNAV</sequence>
<feature type="repeat" description="TPR" evidence="9">
    <location>
        <begin position="239"/>
        <end position="272"/>
    </location>
</feature>
<feature type="signal peptide" evidence="12">
    <location>
        <begin position="1"/>
        <end position="18"/>
    </location>
</feature>
<dbReference type="EC" id="2.7.13.3" evidence="2"/>
<dbReference type="GO" id="GO:0016020">
    <property type="term" value="C:membrane"/>
    <property type="evidence" value="ECO:0007669"/>
    <property type="project" value="InterPro"/>
</dbReference>
<gene>
    <name evidence="14" type="ORF">SAMN04488006_2527</name>
</gene>
<dbReference type="Gene3D" id="1.20.5.1930">
    <property type="match status" value="1"/>
</dbReference>
<dbReference type="AlphaFoldDB" id="A0A1I6RJ33"/>
<dbReference type="Gene3D" id="3.30.565.10">
    <property type="entry name" value="Histidine kinase-like ATPase, C-terminal domain"/>
    <property type="match status" value="1"/>
</dbReference>
<feature type="coiled-coil region" evidence="10">
    <location>
        <begin position="354"/>
        <end position="388"/>
    </location>
</feature>
<keyword evidence="10" id="KW-0175">Coiled coil</keyword>
<evidence type="ECO:0000256" key="5">
    <source>
        <dbReference type="ARBA" id="ARBA00022741"/>
    </source>
</evidence>
<dbReference type="SUPFAM" id="SSF48452">
    <property type="entry name" value="TPR-like"/>
    <property type="match status" value="2"/>
</dbReference>
<dbReference type="InterPro" id="IPR050482">
    <property type="entry name" value="Sensor_HK_TwoCompSys"/>
</dbReference>
<keyword evidence="8" id="KW-0902">Two-component regulatory system</keyword>
<keyword evidence="7" id="KW-0067">ATP-binding</keyword>
<dbReference type="GO" id="GO:0046983">
    <property type="term" value="F:protein dimerization activity"/>
    <property type="evidence" value="ECO:0007669"/>
    <property type="project" value="InterPro"/>
</dbReference>